<dbReference type="GO" id="GO:0006099">
    <property type="term" value="P:tricarboxylic acid cycle"/>
    <property type="evidence" value="ECO:0007669"/>
    <property type="project" value="TreeGrafter"/>
</dbReference>
<dbReference type="Gene3D" id="1.10.580.10">
    <property type="entry name" value="Citrate Synthase, domain 1"/>
    <property type="match status" value="1"/>
</dbReference>
<proteinExistence type="inferred from homology"/>
<evidence type="ECO:0000256" key="1">
    <source>
        <dbReference type="ARBA" id="ARBA00005163"/>
    </source>
</evidence>
<dbReference type="NCBIfam" id="NF010635">
    <property type="entry name" value="PRK14032.1"/>
    <property type="match status" value="1"/>
</dbReference>
<dbReference type="GO" id="GO:0005975">
    <property type="term" value="P:carbohydrate metabolic process"/>
    <property type="evidence" value="ECO:0007669"/>
    <property type="project" value="TreeGrafter"/>
</dbReference>
<protein>
    <recommendedName>
        <fullName evidence="3">citrate synthase (unknown stereospecificity)</fullName>
        <ecNumber evidence="3">2.3.3.16</ecNumber>
    </recommendedName>
</protein>
<dbReference type="SUPFAM" id="SSF48256">
    <property type="entry name" value="Citrate synthase"/>
    <property type="match status" value="1"/>
</dbReference>
<comment type="similarity">
    <text evidence="2">Belongs to the citrate synthase family.</text>
</comment>
<dbReference type="PANTHER" id="PTHR11739">
    <property type="entry name" value="CITRATE SYNTHASE"/>
    <property type="match status" value="1"/>
</dbReference>
<organism evidence="5 6">
    <name type="scientific">Candidatus Faecalibacterium faecipullorum</name>
    <dbReference type="NCBI Taxonomy" id="2838578"/>
    <lineage>
        <taxon>Bacteria</taxon>
        <taxon>Bacillati</taxon>
        <taxon>Bacillota</taxon>
        <taxon>Clostridia</taxon>
        <taxon>Eubacteriales</taxon>
        <taxon>Oscillospiraceae</taxon>
        <taxon>Faecalibacterium</taxon>
    </lineage>
</organism>
<comment type="pathway">
    <text evidence="1">Carbohydrate metabolism; tricarboxylic acid cycle.</text>
</comment>
<dbReference type="Proteomes" id="UP000824211">
    <property type="component" value="Unassembled WGS sequence"/>
</dbReference>
<gene>
    <name evidence="5" type="ORF">H9771_04010</name>
</gene>
<dbReference type="PANTHER" id="PTHR11739:SF4">
    <property type="entry name" value="CITRATE SYNTHASE, PEROXISOMAL"/>
    <property type="match status" value="1"/>
</dbReference>
<evidence type="ECO:0000256" key="3">
    <source>
        <dbReference type="ARBA" id="ARBA00012972"/>
    </source>
</evidence>
<dbReference type="PRINTS" id="PR00143">
    <property type="entry name" value="CITRTSNTHASE"/>
</dbReference>
<dbReference type="Pfam" id="PF00285">
    <property type="entry name" value="Citrate_synt"/>
    <property type="match status" value="1"/>
</dbReference>
<dbReference type="GO" id="GO:0036440">
    <property type="term" value="F:citrate synthase activity"/>
    <property type="evidence" value="ECO:0007669"/>
    <property type="project" value="UniProtKB-EC"/>
</dbReference>
<dbReference type="InterPro" id="IPR002020">
    <property type="entry name" value="Citrate_synthase"/>
</dbReference>
<reference evidence="5" key="2">
    <citation type="submission" date="2021-04" db="EMBL/GenBank/DDBJ databases">
        <authorList>
            <person name="Gilroy R."/>
        </authorList>
    </citation>
    <scope>NUCLEOTIDE SEQUENCE</scope>
    <source>
        <strain evidence="5">ChiHjej9B8-13557</strain>
    </source>
</reference>
<evidence type="ECO:0000256" key="4">
    <source>
        <dbReference type="ARBA" id="ARBA00022679"/>
    </source>
</evidence>
<evidence type="ECO:0000313" key="5">
    <source>
        <dbReference type="EMBL" id="HJB58815.1"/>
    </source>
</evidence>
<dbReference type="CDD" id="cd06113">
    <property type="entry name" value="citrate_synt_like_1_2"/>
    <property type="match status" value="1"/>
</dbReference>
<comment type="caution">
    <text evidence="5">The sequence shown here is derived from an EMBL/GenBank/DDBJ whole genome shotgun (WGS) entry which is preliminary data.</text>
</comment>
<name>A0A9D2S7X6_9FIRM</name>
<reference evidence="5" key="1">
    <citation type="journal article" date="2021" name="PeerJ">
        <title>Extensive microbial diversity within the chicken gut microbiome revealed by metagenomics and culture.</title>
        <authorList>
            <person name="Gilroy R."/>
            <person name="Ravi A."/>
            <person name="Getino M."/>
            <person name="Pursley I."/>
            <person name="Horton D.L."/>
            <person name="Alikhan N.F."/>
            <person name="Baker D."/>
            <person name="Gharbi K."/>
            <person name="Hall N."/>
            <person name="Watson M."/>
            <person name="Adriaenssens E.M."/>
            <person name="Foster-Nyarko E."/>
            <person name="Jarju S."/>
            <person name="Secka A."/>
            <person name="Antonio M."/>
            <person name="Oren A."/>
            <person name="Chaudhuri R.R."/>
            <person name="La Ragione R."/>
            <person name="Hildebrand F."/>
            <person name="Pallen M.J."/>
        </authorList>
    </citation>
    <scope>NUCLEOTIDE SEQUENCE</scope>
    <source>
        <strain evidence="5">ChiHjej9B8-13557</strain>
    </source>
</reference>
<dbReference type="InterPro" id="IPR016143">
    <property type="entry name" value="Citrate_synth-like_sm_a-sub"/>
</dbReference>
<evidence type="ECO:0000313" key="6">
    <source>
        <dbReference type="Proteomes" id="UP000824211"/>
    </source>
</evidence>
<dbReference type="GO" id="GO:0005829">
    <property type="term" value="C:cytosol"/>
    <property type="evidence" value="ECO:0007669"/>
    <property type="project" value="TreeGrafter"/>
</dbReference>
<accession>A0A9D2S7X6</accession>
<dbReference type="AlphaFoldDB" id="A0A9D2S7X6"/>
<dbReference type="EC" id="2.3.3.16" evidence="3"/>
<keyword evidence="4" id="KW-0808">Transferase</keyword>
<sequence length="456" mass="51626">MTNLNAVPAEREHENMQTLCEEYLANNYIDPETSERLGVKRGLRNPDGTGVLAGLTNVCDVVGYRKDQEGHIIPIPGRLIYRGVNITEIVEEAYRNDRFVFEEVIWLLLFGSLPNKRQLEGFRDILAEHRALPEGFMDTMNAPSPNIMNKMQRCVLGMYSYDDDPESLSLENLLHQSITLIGCMPTMMVNAYQMKRRVYDKQSMFFHLPQPGHCTAEHILSTYRPDQKFTHEEAKLLDICLLLHADHGGGNCSTFATRVVSSSGSDTYSAIAAGIGALKGPKHGGANLQVNRQLKDILAHVENHDDDDEVREYLRRILRRQAGDGSGLIYGMGHAVYTISDPREVVLKERARHLAYEKGFEDEYNMLCSIERLAPAIFAEEKGSSKPVCANVDLFSGLIYQMLGISEDLYTPLFAIARLPGWCAHRIEEVVFANRIIRPAYKYLGVRQRYKPLEER</sequence>
<dbReference type="InterPro" id="IPR036969">
    <property type="entry name" value="Citrate_synthase_sf"/>
</dbReference>
<evidence type="ECO:0000256" key="2">
    <source>
        <dbReference type="ARBA" id="ARBA00010566"/>
    </source>
</evidence>
<dbReference type="InterPro" id="IPR016142">
    <property type="entry name" value="Citrate_synth-like_lrg_a-sub"/>
</dbReference>
<dbReference type="EMBL" id="DWXX01000071">
    <property type="protein sequence ID" value="HJB58815.1"/>
    <property type="molecule type" value="Genomic_DNA"/>
</dbReference>
<dbReference type="Gene3D" id="1.10.230.10">
    <property type="entry name" value="Cytochrome P450-Terp, domain 2"/>
    <property type="match status" value="1"/>
</dbReference>